<keyword evidence="1" id="KW-0732">Signal</keyword>
<accession>A0A2Z4PXG1</accession>
<evidence type="ECO:0000256" key="1">
    <source>
        <dbReference type="SAM" id="SignalP"/>
    </source>
</evidence>
<dbReference type="EMBL" id="CP016181">
    <property type="protein sequence ID" value="AWY01849.1"/>
    <property type="molecule type" value="Genomic_DNA"/>
</dbReference>
<reference evidence="2 3" key="1">
    <citation type="submission" date="2016-06" db="EMBL/GenBank/DDBJ databases">
        <title>The sequenced genome of the ice-adhering bacterium Marinomonas primoryensis, from Antarctica.</title>
        <authorList>
            <person name="Graham L."/>
            <person name="Vance T.D.R."/>
            <person name="Davies P.L."/>
        </authorList>
    </citation>
    <scope>NUCLEOTIDE SEQUENCE [LARGE SCALE GENOMIC DNA]</scope>
    <source>
        <strain evidence="2 3">AceL</strain>
    </source>
</reference>
<feature type="chain" id="PRO_5016418400" description="Conjugal transfer protein TraF" evidence="1">
    <location>
        <begin position="20"/>
        <end position="429"/>
    </location>
</feature>
<feature type="signal peptide" evidence="1">
    <location>
        <begin position="1"/>
        <end position="19"/>
    </location>
</feature>
<gene>
    <name evidence="2" type="ORF">A8139_19200</name>
</gene>
<dbReference type="RefSeq" id="WP_162690193.1">
    <property type="nucleotide sequence ID" value="NZ_CP016181.1"/>
</dbReference>
<dbReference type="Pfam" id="PF13729">
    <property type="entry name" value="TraF_2"/>
    <property type="match status" value="1"/>
</dbReference>
<protein>
    <recommendedName>
        <fullName evidence="4">Conjugal transfer protein TraF</fullName>
    </recommendedName>
</protein>
<evidence type="ECO:0000313" key="2">
    <source>
        <dbReference type="EMBL" id="AWY01849.1"/>
    </source>
</evidence>
<proteinExistence type="predicted"/>
<sequence>MKKYLATLSMVILSSSAMASIPIYQPIGSSTALGGYANRQSFITSLANPAAPYLMTNIESFRIGFLGPLALGYETGEISDLDDKVDELKDILDRKDYTPSTASAAELRAEAIINEIGETAYVKFSGSVQVPFMPIIYKASNRGAFTLDASASLVSRASVLADDISVVGSDLSSDTSLYVKRVTDYRFGVGYSQLVGARPVSGALIVGGRINLHNLALNKKLSVLTDENNDADDGFGDFLLERDNVESGVSLDLGAIWTAPNYQLGASLANANEPEFDFDDLGNCNGLSGSDLISCNASVRLSDDGKLALKETYKMKSQLTLDAAIMSTNQNWSLAGSYDMNAIADPVGDKYQWKVISLSYFSDNLLFPGVRVGYRKNHAGSKLSYATVGATLFRRLDFDLAYGLEKFSDGDGGTLPRSLYFSVGYGLAF</sequence>
<dbReference type="AlphaFoldDB" id="A0A2Z4PXG1"/>
<dbReference type="InterPro" id="IPR032811">
    <property type="entry name" value="Put_conjugal_transfer"/>
</dbReference>
<dbReference type="Proteomes" id="UP000249898">
    <property type="component" value="Chromosome"/>
</dbReference>
<name>A0A2Z4PXG1_9GAMM</name>
<organism evidence="2 3">
    <name type="scientific">Marinomonas primoryensis</name>
    <dbReference type="NCBI Taxonomy" id="178399"/>
    <lineage>
        <taxon>Bacteria</taxon>
        <taxon>Pseudomonadati</taxon>
        <taxon>Pseudomonadota</taxon>
        <taxon>Gammaproteobacteria</taxon>
        <taxon>Oceanospirillales</taxon>
        <taxon>Oceanospirillaceae</taxon>
        <taxon>Marinomonas</taxon>
    </lineage>
</organism>
<evidence type="ECO:0008006" key="4">
    <source>
        <dbReference type="Google" id="ProtNLM"/>
    </source>
</evidence>
<evidence type="ECO:0000313" key="3">
    <source>
        <dbReference type="Proteomes" id="UP000249898"/>
    </source>
</evidence>